<organism evidence="2 3">
    <name type="scientific">Evansella alkalicola</name>
    <dbReference type="NCBI Taxonomy" id="745819"/>
    <lineage>
        <taxon>Bacteria</taxon>
        <taxon>Bacillati</taxon>
        <taxon>Bacillota</taxon>
        <taxon>Bacilli</taxon>
        <taxon>Bacillales</taxon>
        <taxon>Bacillaceae</taxon>
        <taxon>Evansella</taxon>
    </lineage>
</organism>
<dbReference type="PANTHER" id="PTHR43649">
    <property type="entry name" value="ARABINOSE-BINDING PROTEIN-RELATED"/>
    <property type="match status" value="1"/>
</dbReference>
<dbReference type="Proteomes" id="UP000790580">
    <property type="component" value="Unassembled WGS sequence"/>
</dbReference>
<evidence type="ECO:0000256" key="1">
    <source>
        <dbReference type="SAM" id="MobiDB-lite"/>
    </source>
</evidence>
<dbReference type="Gene3D" id="3.40.190.10">
    <property type="entry name" value="Periplasmic binding protein-like II"/>
    <property type="match status" value="2"/>
</dbReference>
<proteinExistence type="predicted"/>
<comment type="caution">
    <text evidence="2">The sequence shown here is derived from an EMBL/GenBank/DDBJ whole genome shotgun (WGS) entry which is preliminary data.</text>
</comment>
<name>A0ABS6JPV6_9BACI</name>
<accession>A0ABS6JPV6</accession>
<keyword evidence="3" id="KW-1185">Reference proteome</keyword>
<gene>
    <name evidence="2" type="ORF">KS407_03945</name>
</gene>
<dbReference type="InterPro" id="IPR050490">
    <property type="entry name" value="Bact_solute-bd_prot1"/>
</dbReference>
<sequence>MTVFVLAACGDDEADSDSEPDDTGTVDEGTDDVEEDDGDSGEDATEQEDVVINFMHLWPQGSSPDHKRIVDEIIAEFEDMHSHVTVELEILENEQYKDQLQIVSSANQLPDVGMTWAAGFMEPYVRGERFASLEDILDDEFRSSFVGGVREAYEVDGVTYALPLELNIAPVFYNTAIFDEYGLGAPETYDDFLNVVDTLVENGVTPIALGNRERWTGSLWYMYLADRIGGDSALNNAIDRSGSFENAALIEAAEEIQNLVDRDAFIRGFNGLTDQEAKSEFMNENAAMYLIGSWDLPNYTTNEEVDQEFRDSVNFFKFPEVDGGEGNINSWVGGPGVGLFVAEDSDVKEEAKQFVKYFVERWGEQAVVDAGVIPGTQVDTDAVDLPDLFIQVLDELNNANNLTLFADVQMSASVAEVHLDLIQALFGNEVTPEDYAKQHEEALAAEE</sequence>
<feature type="region of interest" description="Disordered" evidence="1">
    <location>
        <begin position="8"/>
        <end position="44"/>
    </location>
</feature>
<evidence type="ECO:0000313" key="2">
    <source>
        <dbReference type="EMBL" id="MBU9720596.1"/>
    </source>
</evidence>
<evidence type="ECO:0000313" key="3">
    <source>
        <dbReference type="Proteomes" id="UP000790580"/>
    </source>
</evidence>
<dbReference type="InterPro" id="IPR006059">
    <property type="entry name" value="SBP"/>
</dbReference>
<dbReference type="PANTHER" id="PTHR43649:SF14">
    <property type="entry name" value="BLR3389 PROTEIN"/>
    <property type="match status" value="1"/>
</dbReference>
<dbReference type="Pfam" id="PF01547">
    <property type="entry name" value="SBP_bac_1"/>
    <property type="match status" value="1"/>
</dbReference>
<feature type="compositionally biased region" description="Acidic residues" evidence="1">
    <location>
        <begin position="10"/>
        <end position="44"/>
    </location>
</feature>
<protein>
    <submittedName>
        <fullName evidence="2">Extracellular solute-binding protein</fullName>
    </submittedName>
</protein>
<dbReference type="SUPFAM" id="SSF53850">
    <property type="entry name" value="Periplasmic binding protein-like II"/>
    <property type="match status" value="1"/>
</dbReference>
<reference evidence="2 3" key="1">
    <citation type="submission" date="2021-06" db="EMBL/GenBank/DDBJ databases">
        <title>Bacillus sp. RD4P76, an endophyte from a halophyte.</title>
        <authorList>
            <person name="Sun J.-Q."/>
        </authorList>
    </citation>
    <scope>NUCLEOTIDE SEQUENCE [LARGE SCALE GENOMIC DNA]</scope>
    <source>
        <strain evidence="2 3">JCM 17098</strain>
    </source>
</reference>
<dbReference type="EMBL" id="JAHQCR010000018">
    <property type="protein sequence ID" value="MBU9720596.1"/>
    <property type="molecule type" value="Genomic_DNA"/>
</dbReference>